<keyword evidence="4 6" id="KW-0472">Membrane</keyword>
<dbReference type="AlphaFoldDB" id="A0AAX4JZ28"/>
<evidence type="ECO:0000256" key="1">
    <source>
        <dbReference type="ARBA" id="ARBA00004141"/>
    </source>
</evidence>
<keyword evidence="3 6" id="KW-1133">Transmembrane helix</keyword>
<feature type="compositionally biased region" description="Basic and acidic residues" evidence="5">
    <location>
        <begin position="550"/>
        <end position="578"/>
    </location>
</feature>
<dbReference type="PANTHER" id="PTHR12570">
    <property type="match status" value="1"/>
</dbReference>
<evidence type="ECO:0000256" key="3">
    <source>
        <dbReference type="ARBA" id="ARBA00022989"/>
    </source>
</evidence>
<feature type="transmembrane region" description="Helical" evidence="6">
    <location>
        <begin position="375"/>
        <end position="395"/>
    </location>
</feature>
<feature type="region of interest" description="Disordered" evidence="5">
    <location>
        <begin position="433"/>
        <end position="607"/>
    </location>
</feature>
<feature type="transmembrane region" description="Helical" evidence="6">
    <location>
        <begin position="75"/>
        <end position="100"/>
    </location>
</feature>
<protein>
    <recommendedName>
        <fullName evidence="9">Magnesium transporter NIPA-domain-containing protein</fullName>
    </recommendedName>
</protein>
<feature type="compositionally biased region" description="Basic and acidic residues" evidence="5">
    <location>
        <begin position="510"/>
        <end position="520"/>
    </location>
</feature>
<dbReference type="PANTHER" id="PTHR12570:SF82">
    <property type="entry name" value="NIPA-LIKE PROTEIN 3"/>
    <property type="match status" value="1"/>
</dbReference>
<name>A0AAX4JZ28_9TREE</name>
<evidence type="ECO:0008006" key="9">
    <source>
        <dbReference type="Google" id="ProtNLM"/>
    </source>
</evidence>
<feature type="compositionally biased region" description="Basic and acidic residues" evidence="5">
    <location>
        <begin position="590"/>
        <end position="607"/>
    </location>
</feature>
<evidence type="ECO:0000313" key="8">
    <source>
        <dbReference type="Proteomes" id="UP001355207"/>
    </source>
</evidence>
<keyword evidence="8" id="KW-1185">Reference proteome</keyword>
<feature type="transmembrane region" description="Helical" evidence="6">
    <location>
        <begin position="346"/>
        <end position="363"/>
    </location>
</feature>
<keyword evidence="2 6" id="KW-0812">Transmembrane</keyword>
<evidence type="ECO:0000256" key="2">
    <source>
        <dbReference type="ARBA" id="ARBA00022692"/>
    </source>
</evidence>
<evidence type="ECO:0000313" key="7">
    <source>
        <dbReference type="EMBL" id="WWC89967.1"/>
    </source>
</evidence>
<proteinExistence type="predicted"/>
<dbReference type="GeneID" id="91095566"/>
<feature type="transmembrane region" description="Helical" evidence="6">
    <location>
        <begin position="401"/>
        <end position="425"/>
    </location>
</feature>
<feature type="transmembrane region" description="Helical" evidence="6">
    <location>
        <begin position="217"/>
        <end position="239"/>
    </location>
</feature>
<dbReference type="InterPro" id="IPR008521">
    <property type="entry name" value="Mg_trans_NIPA"/>
</dbReference>
<dbReference type="GO" id="GO:0015095">
    <property type="term" value="F:magnesium ion transmembrane transporter activity"/>
    <property type="evidence" value="ECO:0007669"/>
    <property type="project" value="InterPro"/>
</dbReference>
<dbReference type="GO" id="GO:0016020">
    <property type="term" value="C:membrane"/>
    <property type="evidence" value="ECO:0007669"/>
    <property type="project" value="UniProtKB-SubCell"/>
</dbReference>
<comment type="subcellular location">
    <subcellularLocation>
        <location evidence="1">Membrane</location>
        <topology evidence="1">Multi-pass membrane protein</topology>
    </subcellularLocation>
</comment>
<feature type="transmembrane region" description="Helical" evidence="6">
    <location>
        <begin position="121"/>
        <end position="141"/>
    </location>
</feature>
<dbReference type="Proteomes" id="UP001355207">
    <property type="component" value="Chromosome 6"/>
</dbReference>
<dbReference type="SUPFAM" id="SSF103481">
    <property type="entry name" value="Multidrug resistance efflux transporter EmrE"/>
    <property type="match status" value="1"/>
</dbReference>
<dbReference type="Gene3D" id="1.10.3730.20">
    <property type="match status" value="1"/>
</dbReference>
<dbReference type="RefSeq" id="XP_066076730.1">
    <property type="nucleotide sequence ID" value="XM_066220633.1"/>
</dbReference>
<feature type="transmembrane region" description="Helical" evidence="6">
    <location>
        <begin position="303"/>
        <end position="326"/>
    </location>
</feature>
<accession>A0AAX4JZ28</accession>
<gene>
    <name evidence="7" type="ORF">L201_004896</name>
</gene>
<reference evidence="7 8" key="1">
    <citation type="submission" date="2024-01" db="EMBL/GenBank/DDBJ databases">
        <title>Comparative genomics of Cryptococcus and Kwoniella reveals pathogenesis evolution and contrasting modes of karyotype evolution via chromosome fusion or intercentromeric recombination.</title>
        <authorList>
            <person name="Coelho M.A."/>
            <person name="David-Palma M."/>
            <person name="Shea T."/>
            <person name="Bowers K."/>
            <person name="McGinley-Smith S."/>
            <person name="Mohammad A.W."/>
            <person name="Gnirke A."/>
            <person name="Yurkov A.M."/>
            <person name="Nowrousian M."/>
            <person name="Sun S."/>
            <person name="Cuomo C.A."/>
            <person name="Heitman J."/>
        </authorList>
    </citation>
    <scope>NUCLEOTIDE SEQUENCE [LARGE SCALE GENOMIC DNA]</scope>
    <source>
        <strain evidence="7 8">CBS 6074</strain>
    </source>
</reference>
<sequence>MEGITATPTLDDIISVTSTLLDVVSTSLSDNIGGDINNGIEFDYPNGTSPFDVFDNSTISDPDLGSISNSSEGSYVLNTLIGLLIVLVASLFNALGLNLTKLDHVRQQGIPKRQRKKEWMRILWLSGMGMYITVGSPLALRYLRPDWVAPLGSSSLVFNFLFAHWLVGTPVTPTDIHGTIIIILGVILIIIFSSINHGLTQSIDVERLNSLWTRASWLAYFLFIVLFTASTFLVSSLFASLQASRASFSPLPSPTLELPTSRPKSPNAIVGFFKKISNSIKRVESAAVRRLEVSFARTDDARLIWLQGIGWAVTGGSLAGLCLVFTKSAVKLFGLPGHPLVHPSALITLLLVIITAVLQIVCLDRALKCADTVVVVPLFYAGYTVFGFINSLIFYNETGQYARWVLVTVFISIGVLISGVVLLSLKSSAKAAPDPYTVSAQPSDSMRLRPRSHARTQSGITDPESAAGGTPKKKYDQDDIDALSDGGEGGEPRDVLWEVGSVSDDDSDRDLDRDDEEKKEKKGKGVGGLRGGTGERRGLLGDEEEDLHEGEDHHDRRIDHHQQQQKNPFEERNVHKEENDEEDVFGDYEGVEHDDVDLKSGEVTPKK</sequence>
<dbReference type="EMBL" id="CP144103">
    <property type="protein sequence ID" value="WWC89967.1"/>
    <property type="molecule type" value="Genomic_DNA"/>
</dbReference>
<organism evidence="7 8">
    <name type="scientific">Kwoniella dendrophila CBS 6074</name>
    <dbReference type="NCBI Taxonomy" id="1295534"/>
    <lineage>
        <taxon>Eukaryota</taxon>
        <taxon>Fungi</taxon>
        <taxon>Dikarya</taxon>
        <taxon>Basidiomycota</taxon>
        <taxon>Agaricomycotina</taxon>
        <taxon>Tremellomycetes</taxon>
        <taxon>Tremellales</taxon>
        <taxon>Cryptococcaceae</taxon>
        <taxon>Kwoniella</taxon>
    </lineage>
</organism>
<evidence type="ECO:0000256" key="4">
    <source>
        <dbReference type="ARBA" id="ARBA00023136"/>
    </source>
</evidence>
<evidence type="ECO:0000256" key="6">
    <source>
        <dbReference type="SAM" id="Phobius"/>
    </source>
</evidence>
<feature type="transmembrane region" description="Helical" evidence="6">
    <location>
        <begin position="147"/>
        <end position="167"/>
    </location>
</feature>
<evidence type="ECO:0000256" key="5">
    <source>
        <dbReference type="SAM" id="MobiDB-lite"/>
    </source>
</evidence>
<dbReference type="Pfam" id="PF05653">
    <property type="entry name" value="Mg_trans_NIPA"/>
    <property type="match status" value="2"/>
</dbReference>
<dbReference type="InterPro" id="IPR037185">
    <property type="entry name" value="EmrE-like"/>
</dbReference>
<feature type="transmembrane region" description="Helical" evidence="6">
    <location>
        <begin position="179"/>
        <end position="197"/>
    </location>
</feature>